<reference evidence="1" key="1">
    <citation type="journal article" date="2020" name="bioRxiv">
        <title>Comparative genomics of Chlamydomonas.</title>
        <authorList>
            <person name="Craig R.J."/>
            <person name="Hasan A.R."/>
            <person name="Ness R.W."/>
            <person name="Keightley P.D."/>
        </authorList>
    </citation>
    <scope>NUCLEOTIDE SEQUENCE</scope>
    <source>
        <strain evidence="1">CCAP 11/70</strain>
    </source>
</reference>
<protein>
    <submittedName>
        <fullName evidence="1">Uncharacterized protein</fullName>
    </submittedName>
</protein>
<evidence type="ECO:0000313" key="2">
    <source>
        <dbReference type="Proteomes" id="UP000612055"/>
    </source>
</evidence>
<dbReference type="AlphaFoldDB" id="A0A836C5J3"/>
<name>A0A836C5J3_9CHLO</name>
<dbReference type="Proteomes" id="UP000612055">
    <property type="component" value="Unassembled WGS sequence"/>
</dbReference>
<comment type="caution">
    <text evidence="1">The sequence shown here is derived from an EMBL/GenBank/DDBJ whole genome shotgun (WGS) entry which is preliminary data.</text>
</comment>
<accession>A0A836C5J3</accession>
<dbReference type="EMBL" id="JAEHOE010000002">
    <property type="protein sequence ID" value="KAG2500965.1"/>
    <property type="molecule type" value="Genomic_DNA"/>
</dbReference>
<organism evidence="1 2">
    <name type="scientific">Edaphochlamys debaryana</name>
    <dbReference type="NCBI Taxonomy" id="47281"/>
    <lineage>
        <taxon>Eukaryota</taxon>
        <taxon>Viridiplantae</taxon>
        <taxon>Chlorophyta</taxon>
        <taxon>core chlorophytes</taxon>
        <taxon>Chlorophyceae</taxon>
        <taxon>CS clade</taxon>
        <taxon>Chlamydomonadales</taxon>
        <taxon>Chlamydomonadales incertae sedis</taxon>
        <taxon>Edaphochlamys</taxon>
    </lineage>
</organism>
<keyword evidence="2" id="KW-1185">Reference proteome</keyword>
<gene>
    <name evidence="1" type="ORF">HYH03_000787</name>
</gene>
<sequence>MSINLNVNAKLSAAKGVWDQVVEAIKNEATRFLSGGNIRKSVCWQRNCPAGLTDCDSYCSPTGTCLELASAAFKTCKVSRHRRQLESRIITNSTCAENPDSADCFCLNKPDGQYENPWAPGQGIICYYPSAFSITCPSGHTFIPGASPPCQPAELMLAPAEASGSAEVALGRNQDL</sequence>
<proteinExistence type="predicted"/>
<evidence type="ECO:0000313" key="1">
    <source>
        <dbReference type="EMBL" id="KAG2500965.1"/>
    </source>
</evidence>